<name>A0A1C0AKP3_9ACTN</name>
<dbReference type="PANTHER" id="PTHR43877:SF2">
    <property type="entry name" value="AMINOALKYLPHOSPHONATE N-ACETYLTRANSFERASE-RELATED"/>
    <property type="match status" value="1"/>
</dbReference>
<dbReference type="EMBL" id="MBQD01000023">
    <property type="protein sequence ID" value="OCL33108.1"/>
    <property type="molecule type" value="Genomic_DNA"/>
</dbReference>
<dbReference type="Gene3D" id="3.40.630.30">
    <property type="match status" value="1"/>
</dbReference>
<dbReference type="GO" id="GO:0016747">
    <property type="term" value="F:acyltransferase activity, transferring groups other than amino-acyl groups"/>
    <property type="evidence" value="ECO:0007669"/>
    <property type="project" value="InterPro"/>
</dbReference>
<evidence type="ECO:0000256" key="2">
    <source>
        <dbReference type="ARBA" id="ARBA00023315"/>
    </source>
</evidence>
<evidence type="ECO:0000313" key="3">
    <source>
        <dbReference type="EMBL" id="OCL33108.1"/>
    </source>
</evidence>
<dbReference type="CDD" id="cd04301">
    <property type="entry name" value="NAT_SF"/>
    <property type="match status" value="1"/>
</dbReference>
<dbReference type="Proteomes" id="UP000093501">
    <property type="component" value="Unassembled WGS sequence"/>
</dbReference>
<proteinExistence type="predicted"/>
<dbReference type="InterPro" id="IPR000182">
    <property type="entry name" value="GNAT_dom"/>
</dbReference>
<comment type="caution">
    <text evidence="3">The sequence shown here is derived from an EMBL/GenBank/DDBJ whole genome shotgun (WGS) entry which is preliminary data.</text>
</comment>
<dbReference type="AlphaFoldDB" id="A0A1C0AKP3"/>
<evidence type="ECO:0000256" key="1">
    <source>
        <dbReference type="ARBA" id="ARBA00022679"/>
    </source>
</evidence>
<evidence type="ECO:0000313" key="4">
    <source>
        <dbReference type="Proteomes" id="UP000093501"/>
    </source>
</evidence>
<accession>A0A1C0AKP3</accession>
<keyword evidence="1" id="KW-0808">Transferase</keyword>
<dbReference type="PANTHER" id="PTHR43877">
    <property type="entry name" value="AMINOALKYLPHOSPHONATE N-ACETYLTRANSFERASE-RELATED-RELATED"/>
    <property type="match status" value="1"/>
</dbReference>
<gene>
    <name evidence="3" type="ORF">BCR15_07495</name>
</gene>
<dbReference type="RefSeq" id="WP_068752214.1">
    <property type="nucleotide sequence ID" value="NZ_JBDXXE010000001.1"/>
</dbReference>
<dbReference type="InterPro" id="IPR050832">
    <property type="entry name" value="Bact_Acetyltransf"/>
</dbReference>
<dbReference type="SUPFAM" id="SSF55729">
    <property type="entry name" value="Acyl-CoA N-acyltransferases (Nat)"/>
    <property type="match status" value="1"/>
</dbReference>
<reference evidence="4" key="1">
    <citation type="submission" date="2016-07" db="EMBL/GenBank/DDBJ databases">
        <authorList>
            <person name="Florea S."/>
            <person name="Webb J.S."/>
            <person name="Jaromczyk J."/>
            <person name="Schardl C.L."/>
        </authorList>
    </citation>
    <scope>NUCLEOTIDE SEQUENCE [LARGE SCALE GENOMIC DNA]</scope>
    <source>
        <strain evidence="4">IPBSL-7</strain>
    </source>
</reference>
<protein>
    <submittedName>
        <fullName evidence="3">Uncharacterized protein</fullName>
    </submittedName>
</protein>
<organism evidence="3 4">
    <name type="scientific">Tessaracoccus lapidicaptus</name>
    <dbReference type="NCBI Taxonomy" id="1427523"/>
    <lineage>
        <taxon>Bacteria</taxon>
        <taxon>Bacillati</taxon>
        <taxon>Actinomycetota</taxon>
        <taxon>Actinomycetes</taxon>
        <taxon>Propionibacteriales</taxon>
        <taxon>Propionibacteriaceae</taxon>
        <taxon>Tessaracoccus</taxon>
    </lineage>
</organism>
<keyword evidence="4" id="KW-1185">Reference proteome</keyword>
<keyword evidence="2" id="KW-0012">Acyltransferase</keyword>
<dbReference type="Pfam" id="PF00583">
    <property type="entry name" value="Acetyltransf_1"/>
    <property type="match status" value="1"/>
</dbReference>
<dbReference type="PROSITE" id="PS51186">
    <property type="entry name" value="GNAT"/>
    <property type="match status" value="1"/>
</dbReference>
<dbReference type="InterPro" id="IPR016181">
    <property type="entry name" value="Acyl_CoA_acyltransferase"/>
</dbReference>
<sequence>MGIIVRPATDSDLDALRANEPRPELGLVDKHFAAQQAGTLLYVVAVEDDTPIGTAVLDLDADSMTPELRNMFVYPAARRKGAGRALSRYLEDEARKRGFAAVYLAVDPNNEKAVPLYVSLEYHPTGEHLFVDEPEVEQVDDETQASEHYAIYKKSLTVR</sequence>